<dbReference type="Gene3D" id="3.10.180.10">
    <property type="entry name" value="2,3-Dihydroxybiphenyl 1,2-Dioxygenase, domain 1"/>
    <property type="match status" value="1"/>
</dbReference>
<sequence length="127" mass="14336">MAEAFLEHVNFTVSDPAKTAQRLCDWFGWHIRWHGAAIHDGTTYHVGNTSSYVALYSPGRPNDGSESSYETRGGLNHVAIVVDDLDATEQRIKASGYQTKNHADYEPGRRFYFDDEDGIEFEIVSYS</sequence>
<keyword evidence="3" id="KW-1185">Reference proteome</keyword>
<dbReference type="InterPro" id="IPR004360">
    <property type="entry name" value="Glyas_Fos-R_dOase_dom"/>
</dbReference>
<organism evidence="2 3">
    <name type="scientific">Thalassospira lohafexi</name>
    <dbReference type="NCBI Taxonomy" id="744227"/>
    <lineage>
        <taxon>Bacteria</taxon>
        <taxon>Pseudomonadati</taxon>
        <taxon>Pseudomonadota</taxon>
        <taxon>Alphaproteobacteria</taxon>
        <taxon>Rhodospirillales</taxon>
        <taxon>Thalassospiraceae</taxon>
        <taxon>Thalassospira</taxon>
    </lineage>
</organism>
<gene>
    <name evidence="2" type="ORF">COO92_03465</name>
</gene>
<comment type="caution">
    <text evidence="2">The sequence shown here is derived from an EMBL/GenBank/DDBJ whole genome shotgun (WGS) entry which is preliminary data.</text>
</comment>
<reference evidence="2 3" key="1">
    <citation type="submission" date="2017-09" db="EMBL/GenBank/DDBJ databases">
        <title>Biodiversity and function of Thalassospira species in the particle-attached aromatic-hydrocarbon-degrading consortia from the surface seawater of the China South Sea.</title>
        <authorList>
            <person name="Dong C."/>
            <person name="Lai Q."/>
            <person name="Shao Z."/>
        </authorList>
    </citation>
    <scope>NUCLEOTIDE SEQUENCE [LARGE SCALE GENOMIC DNA]</scope>
    <source>
        <strain evidence="2 3">139Z-12</strain>
    </source>
</reference>
<evidence type="ECO:0000259" key="1">
    <source>
        <dbReference type="PROSITE" id="PS51819"/>
    </source>
</evidence>
<dbReference type="InterPro" id="IPR037523">
    <property type="entry name" value="VOC_core"/>
</dbReference>
<dbReference type="CDD" id="cd06587">
    <property type="entry name" value="VOC"/>
    <property type="match status" value="1"/>
</dbReference>
<accession>A0A2N3LC66</accession>
<dbReference type="Proteomes" id="UP000233332">
    <property type="component" value="Unassembled WGS sequence"/>
</dbReference>
<dbReference type="RefSeq" id="WP_101299870.1">
    <property type="nucleotide sequence ID" value="NZ_NXGX01000001.1"/>
</dbReference>
<dbReference type="EMBL" id="NXGX01000001">
    <property type="protein sequence ID" value="PKR60411.1"/>
    <property type="molecule type" value="Genomic_DNA"/>
</dbReference>
<dbReference type="PROSITE" id="PS51819">
    <property type="entry name" value="VOC"/>
    <property type="match status" value="1"/>
</dbReference>
<evidence type="ECO:0000313" key="3">
    <source>
        <dbReference type="Proteomes" id="UP000233332"/>
    </source>
</evidence>
<feature type="domain" description="VOC" evidence="1">
    <location>
        <begin position="5"/>
        <end position="126"/>
    </location>
</feature>
<proteinExistence type="predicted"/>
<name>A0A2N3LC66_9PROT</name>
<dbReference type="InterPro" id="IPR029068">
    <property type="entry name" value="Glyas_Bleomycin-R_OHBP_Dase"/>
</dbReference>
<evidence type="ECO:0000313" key="2">
    <source>
        <dbReference type="EMBL" id="PKR60411.1"/>
    </source>
</evidence>
<dbReference type="AlphaFoldDB" id="A0A2N3LC66"/>
<protein>
    <submittedName>
        <fullName evidence="2">Glyoxalase</fullName>
    </submittedName>
</protein>
<dbReference type="Pfam" id="PF00903">
    <property type="entry name" value="Glyoxalase"/>
    <property type="match status" value="1"/>
</dbReference>
<dbReference type="SUPFAM" id="SSF54593">
    <property type="entry name" value="Glyoxalase/Bleomycin resistance protein/Dihydroxybiphenyl dioxygenase"/>
    <property type="match status" value="1"/>
</dbReference>